<dbReference type="InterPro" id="IPR050204">
    <property type="entry name" value="AraC_XylS_family_regulators"/>
</dbReference>
<evidence type="ECO:0000256" key="1">
    <source>
        <dbReference type="ARBA" id="ARBA00023015"/>
    </source>
</evidence>
<evidence type="ECO:0000256" key="2">
    <source>
        <dbReference type="ARBA" id="ARBA00023125"/>
    </source>
</evidence>
<keyword evidence="3" id="KW-0804">Transcription</keyword>
<dbReference type="PRINTS" id="PR00032">
    <property type="entry name" value="HTHARAC"/>
</dbReference>
<evidence type="ECO:0000313" key="5">
    <source>
        <dbReference type="EMBL" id="MFC5517707.1"/>
    </source>
</evidence>
<evidence type="ECO:0000259" key="4">
    <source>
        <dbReference type="PROSITE" id="PS01124"/>
    </source>
</evidence>
<dbReference type="Proteomes" id="UP001596150">
    <property type="component" value="Unassembled WGS sequence"/>
</dbReference>
<dbReference type="SUPFAM" id="SSF46689">
    <property type="entry name" value="Homeodomain-like"/>
    <property type="match status" value="1"/>
</dbReference>
<dbReference type="Pfam" id="PF12833">
    <property type="entry name" value="HTH_18"/>
    <property type="match status" value="1"/>
</dbReference>
<dbReference type="PROSITE" id="PS00041">
    <property type="entry name" value="HTH_ARAC_FAMILY_1"/>
    <property type="match status" value="1"/>
</dbReference>
<dbReference type="PANTHER" id="PTHR46796">
    <property type="entry name" value="HTH-TYPE TRANSCRIPTIONAL ACTIVATOR RHAS-RELATED"/>
    <property type="match status" value="1"/>
</dbReference>
<organism evidence="5 6">
    <name type="scientific">Kaistia terrae</name>
    <dbReference type="NCBI Taxonomy" id="537017"/>
    <lineage>
        <taxon>Bacteria</taxon>
        <taxon>Pseudomonadati</taxon>
        <taxon>Pseudomonadota</taxon>
        <taxon>Alphaproteobacteria</taxon>
        <taxon>Hyphomicrobiales</taxon>
        <taxon>Kaistiaceae</taxon>
        <taxon>Kaistia</taxon>
    </lineage>
</organism>
<dbReference type="InterPro" id="IPR018062">
    <property type="entry name" value="HTH_AraC-typ_CS"/>
</dbReference>
<dbReference type="Gene3D" id="1.10.10.60">
    <property type="entry name" value="Homeodomain-like"/>
    <property type="match status" value="1"/>
</dbReference>
<protein>
    <submittedName>
        <fullName evidence="5">Helix-turn-helix domain-containing protein</fullName>
    </submittedName>
</protein>
<keyword evidence="1" id="KW-0805">Transcription regulation</keyword>
<dbReference type="SMART" id="SM00342">
    <property type="entry name" value="HTH_ARAC"/>
    <property type="match status" value="1"/>
</dbReference>
<name>A0ABW0Q1A4_9HYPH</name>
<evidence type="ECO:0000256" key="3">
    <source>
        <dbReference type="ARBA" id="ARBA00023163"/>
    </source>
</evidence>
<comment type="caution">
    <text evidence="5">The sequence shown here is derived from an EMBL/GenBank/DDBJ whole genome shotgun (WGS) entry which is preliminary data.</text>
</comment>
<dbReference type="EMBL" id="JBHSML010000012">
    <property type="protein sequence ID" value="MFC5517707.1"/>
    <property type="molecule type" value="Genomic_DNA"/>
</dbReference>
<accession>A0ABW0Q1A4</accession>
<dbReference type="InterPro" id="IPR020449">
    <property type="entry name" value="Tscrpt_reg_AraC-type_HTH"/>
</dbReference>
<feature type="domain" description="HTH araC/xylS-type" evidence="4">
    <location>
        <begin position="206"/>
        <end position="305"/>
    </location>
</feature>
<dbReference type="PANTHER" id="PTHR46796:SF6">
    <property type="entry name" value="ARAC SUBFAMILY"/>
    <property type="match status" value="1"/>
</dbReference>
<proteinExistence type="predicted"/>
<keyword evidence="2" id="KW-0238">DNA-binding</keyword>
<dbReference type="PROSITE" id="PS01124">
    <property type="entry name" value="HTH_ARAC_FAMILY_2"/>
    <property type="match status" value="1"/>
</dbReference>
<sequence length="336" mass="36772">MIKPSEFSTKTLPIRHQFEAWRHLMSPAIDFDIPGGREKGFAAEQTVWDVGGFALTRAKMPGDGQMRFWQHIKKDPLDHWCFVLVNDSTGTPIGGPSSRQLFFRSLGQRFEGSANDTSVLSLYAPREMFGDGLSSIDGVSDSVSNNGIGALLGDYFTSLEARLPGIAVADLPKVVEATRSMIAACIRPNAERLEVAQDAIAATLMERARTIIRQNLRSVTFGPDKLGQTLGVSRSRLYRMFEPFGGVARYVHRQRLLAAHAALSDVTDKRPIIQIAEGFGFSDASGFSRSFKQEFGHSPSEARLAAAVGRPIPSRIVPIFSPAASDFGDVLRRLCA</sequence>
<gene>
    <name evidence="5" type="ORF">ACFPP9_18155</name>
</gene>
<reference evidence="6" key="1">
    <citation type="journal article" date="2019" name="Int. J. Syst. Evol. Microbiol.">
        <title>The Global Catalogue of Microorganisms (GCM) 10K type strain sequencing project: providing services to taxonomists for standard genome sequencing and annotation.</title>
        <authorList>
            <consortium name="The Broad Institute Genomics Platform"/>
            <consortium name="The Broad Institute Genome Sequencing Center for Infectious Disease"/>
            <person name="Wu L."/>
            <person name="Ma J."/>
        </authorList>
    </citation>
    <scope>NUCLEOTIDE SEQUENCE [LARGE SCALE GENOMIC DNA]</scope>
    <source>
        <strain evidence="6">KACC 12633</strain>
    </source>
</reference>
<evidence type="ECO:0000313" key="6">
    <source>
        <dbReference type="Proteomes" id="UP001596150"/>
    </source>
</evidence>
<dbReference type="InterPro" id="IPR009057">
    <property type="entry name" value="Homeodomain-like_sf"/>
</dbReference>
<dbReference type="InterPro" id="IPR018060">
    <property type="entry name" value="HTH_AraC"/>
</dbReference>
<keyword evidence="6" id="KW-1185">Reference proteome</keyword>